<protein>
    <submittedName>
        <fullName evidence="1">Uncharacterized protein</fullName>
    </submittedName>
</protein>
<dbReference type="EMBL" id="CAADGD010000001">
    <property type="protein sequence ID" value="VFK68268.1"/>
    <property type="molecule type" value="Genomic_DNA"/>
</dbReference>
<dbReference type="EMBL" id="CAADFZ010000002">
    <property type="protein sequence ID" value="VFK58159.1"/>
    <property type="molecule type" value="Genomic_DNA"/>
</dbReference>
<evidence type="ECO:0000313" key="1">
    <source>
        <dbReference type="EMBL" id="VFK58159.1"/>
    </source>
</evidence>
<proteinExistence type="predicted"/>
<organism evidence="1">
    <name type="scientific">Candidatus Kentrum sp. UNK</name>
    <dbReference type="NCBI Taxonomy" id="2126344"/>
    <lineage>
        <taxon>Bacteria</taxon>
        <taxon>Pseudomonadati</taxon>
        <taxon>Pseudomonadota</taxon>
        <taxon>Gammaproteobacteria</taxon>
        <taxon>Candidatus Kentrum</taxon>
    </lineage>
</organism>
<evidence type="ECO:0000313" key="2">
    <source>
        <dbReference type="EMBL" id="VFK68268.1"/>
    </source>
</evidence>
<name>A0A450ZWI1_9GAMM</name>
<accession>A0A450ZWI1</accession>
<gene>
    <name evidence="1" type="ORF">BECKUNK1418G_GA0071005_100227</name>
    <name evidence="2" type="ORF">BECKUNK1418H_GA0071006_100127</name>
</gene>
<reference evidence="1" key="1">
    <citation type="submission" date="2019-02" db="EMBL/GenBank/DDBJ databases">
        <authorList>
            <person name="Gruber-Vodicka R. H."/>
            <person name="Seah K. B. B."/>
        </authorList>
    </citation>
    <scope>NUCLEOTIDE SEQUENCE</scope>
    <source>
        <strain evidence="2">BECK_BY19</strain>
        <strain evidence="1">BECK_BY8</strain>
    </source>
</reference>
<sequence>MKASPWENNDLAAGAYTFAIVAMDSSGNQSANPGFTTALLGDPRRGSALLERSFRALGWPGEIENGFVSNKIIYAESNGAINDLPNTINELPDSISAILPNKSPVSYTTSVMDLGADLSFTPLVSIVANGEQEIKMKTGSGLDGGVTGDFVPVNRILARYIQLKIAISGADPVIYQVTAVMDGQVKIDEFNAIDTANQDSNDWFQKIGVGHFRLASNSQKIGYIVIARIEAIQSATTSLTWTLVTKNTTIGQIPAAEFKISDASGQLTDAIIDATLKGPKL</sequence>
<dbReference type="AlphaFoldDB" id="A0A450ZWI1"/>